<reference evidence="3 4" key="2">
    <citation type="journal article" date="2011" name="Stand. Genomic Sci.">
        <title>Complete genome sequence of Calditerrivibrio nitroreducens type strain (Yu37-1).</title>
        <authorList>
            <person name="Pitluck S."/>
            <person name="Sikorski J."/>
            <person name="Zeytun A."/>
            <person name="Lapidus A."/>
            <person name="Nolan M."/>
            <person name="Lucas S."/>
            <person name="Hammon N."/>
            <person name="Deshpande S."/>
            <person name="Cheng J.F."/>
            <person name="Tapia R."/>
            <person name="Han C."/>
            <person name="Goodwin L."/>
            <person name="Liolios K."/>
            <person name="Pagani I."/>
            <person name="Ivanova N."/>
            <person name="Mavromatis K."/>
            <person name="Pati A."/>
            <person name="Chen A."/>
            <person name="Palaniappan K."/>
            <person name="Hauser L."/>
            <person name="Chang Y.J."/>
            <person name="Jeffries C.D."/>
            <person name="Detter J.C."/>
            <person name="Brambilla E."/>
            <person name="Djao O.D."/>
            <person name="Rohde M."/>
            <person name="Spring S."/>
            <person name="Goker M."/>
            <person name="Woyke T."/>
            <person name="Bristow J."/>
            <person name="Eisen J.A."/>
            <person name="Markowitz V."/>
            <person name="Hugenholtz P."/>
            <person name="Kyrpides N.C."/>
            <person name="Klenk H.P."/>
            <person name="Land M."/>
        </authorList>
    </citation>
    <scope>NUCLEOTIDE SEQUENCE [LARGE SCALE GENOMIC DNA]</scope>
    <source>
        <strain evidence="4">DSM 19672 / NBRC 101217 / Yu37-1</strain>
    </source>
</reference>
<gene>
    <name evidence="3" type="ordered locus">Calni_0972</name>
</gene>
<evidence type="ECO:0000313" key="4">
    <source>
        <dbReference type="Proteomes" id="UP000007039"/>
    </source>
</evidence>
<dbReference type="RefSeq" id="WP_013451096.1">
    <property type="nucleotide sequence ID" value="NC_014758.1"/>
</dbReference>
<accession>E4THV3</accession>
<proteinExistence type="predicted"/>
<dbReference type="InterPro" id="IPR016047">
    <property type="entry name" value="M23ase_b-sheet_dom"/>
</dbReference>
<name>E4THV3_CALNY</name>
<dbReference type="Gene3D" id="6.10.250.3150">
    <property type="match status" value="1"/>
</dbReference>
<dbReference type="InterPro" id="IPR050570">
    <property type="entry name" value="Cell_wall_metabolism_enzyme"/>
</dbReference>
<dbReference type="eggNOG" id="COG4942">
    <property type="taxonomic scope" value="Bacteria"/>
</dbReference>
<evidence type="ECO:0000259" key="2">
    <source>
        <dbReference type="Pfam" id="PF01551"/>
    </source>
</evidence>
<evidence type="ECO:0000256" key="1">
    <source>
        <dbReference type="SAM" id="Coils"/>
    </source>
</evidence>
<keyword evidence="4" id="KW-1185">Reference proteome</keyword>
<dbReference type="Pfam" id="PF01551">
    <property type="entry name" value="Peptidase_M23"/>
    <property type="match status" value="1"/>
</dbReference>
<dbReference type="AlphaFoldDB" id="E4THV3"/>
<dbReference type="STRING" id="768670.Calni_0972"/>
<dbReference type="Proteomes" id="UP000007039">
    <property type="component" value="Chromosome"/>
</dbReference>
<feature type="coiled-coil region" evidence="1">
    <location>
        <begin position="151"/>
        <end position="185"/>
    </location>
</feature>
<organism evidence="3 4">
    <name type="scientific">Calditerrivibrio nitroreducens (strain DSM 19672 / NBRC 101217 / Yu37-1)</name>
    <dbReference type="NCBI Taxonomy" id="768670"/>
    <lineage>
        <taxon>Bacteria</taxon>
        <taxon>Pseudomonadati</taxon>
        <taxon>Deferribacterota</taxon>
        <taxon>Deferribacteres</taxon>
        <taxon>Deferribacterales</taxon>
        <taxon>Calditerrivibrionaceae</taxon>
    </lineage>
</organism>
<dbReference type="EMBL" id="CP002347">
    <property type="protein sequence ID" value="ADR18883.1"/>
    <property type="molecule type" value="Genomic_DNA"/>
</dbReference>
<dbReference type="GO" id="GO:0004222">
    <property type="term" value="F:metalloendopeptidase activity"/>
    <property type="evidence" value="ECO:0007669"/>
    <property type="project" value="TreeGrafter"/>
</dbReference>
<feature type="coiled-coil region" evidence="1">
    <location>
        <begin position="25"/>
        <end position="80"/>
    </location>
</feature>
<dbReference type="PANTHER" id="PTHR21666">
    <property type="entry name" value="PEPTIDASE-RELATED"/>
    <property type="match status" value="1"/>
</dbReference>
<sequence precursor="true">MNKFCLIFILFFPLITFSAGDKKEIIESNNDLMLLKKEIEKEKSEIKKIDQSKISVNLKLKAIEKEIAFNEAVLSEINKQYIKIKGNQQLIGEKIDILTRDIEVLMKEVRKGNIYLVDNRGIINLKLLIFSRSYHEMIKNLEIIEKVNIKLKDKISQIAMKKKEIEELNKQFAEKSKELENLKKIKWEVLRELQNQKVIYTQTLAVLDVDKKHKESYYSILQSRYEELNKRILEVEKENRNSNFTPSGTGFGKLKGFLDWPVKGRIVEGFGVKYVESLKTEIYNKGVKIEVNGDGFVRSVHDGVVKYVDWIKGYGNLVIISHPDDFYTIYANIDDVLVKNGQKVTKGEKIGIIDVDIKEVQHYLYFEIRKNNNALNPQEWLKKEAT</sequence>
<dbReference type="HOGENOM" id="CLU_029425_4_0_0"/>
<dbReference type="PANTHER" id="PTHR21666:SF270">
    <property type="entry name" value="MUREIN HYDROLASE ACTIVATOR ENVC"/>
    <property type="match status" value="1"/>
</dbReference>
<keyword evidence="1" id="KW-0175">Coiled coil</keyword>
<dbReference type="InterPro" id="IPR011055">
    <property type="entry name" value="Dup_hybrid_motif"/>
</dbReference>
<protein>
    <submittedName>
        <fullName evidence="3">Peptidase M23</fullName>
    </submittedName>
</protein>
<feature type="domain" description="M23ase beta-sheet core" evidence="2">
    <location>
        <begin position="284"/>
        <end position="377"/>
    </location>
</feature>
<dbReference type="Gene3D" id="2.70.70.10">
    <property type="entry name" value="Glucose Permease (Domain IIA)"/>
    <property type="match status" value="1"/>
</dbReference>
<dbReference type="KEGG" id="cni:Calni_0972"/>
<dbReference type="CDD" id="cd12797">
    <property type="entry name" value="M23_peptidase"/>
    <property type="match status" value="1"/>
</dbReference>
<reference key="1">
    <citation type="submission" date="2010-11" db="EMBL/GenBank/DDBJ databases">
        <title>The complete genome of chromosome of Calditerrivibrio nitroreducens DSM 19672.</title>
        <authorList>
            <consortium name="US DOE Joint Genome Institute (JGI-PGF)"/>
            <person name="Lucas S."/>
            <person name="Copeland A."/>
            <person name="Lapidus A."/>
            <person name="Bruce D."/>
            <person name="Goodwin L."/>
            <person name="Pitluck S."/>
            <person name="Kyrpides N."/>
            <person name="Mavromatis K."/>
            <person name="Ivanova N."/>
            <person name="Mikhailova N."/>
            <person name="Zeytun A."/>
            <person name="Brettin T."/>
            <person name="Detter J.C."/>
            <person name="Tapia R."/>
            <person name="Han C."/>
            <person name="Land M."/>
            <person name="Hauser L."/>
            <person name="Markowitz V."/>
            <person name="Cheng J.-F."/>
            <person name="Hugenholtz P."/>
            <person name="Woyke T."/>
            <person name="Wu D."/>
            <person name="Spring S."/>
            <person name="Schroeder M."/>
            <person name="Brambilla E."/>
            <person name="Klenk H.-P."/>
            <person name="Eisen J.A."/>
        </authorList>
    </citation>
    <scope>NUCLEOTIDE SEQUENCE [LARGE SCALE GENOMIC DNA]</scope>
    <source>
        <strain>DSM 19672</strain>
    </source>
</reference>
<evidence type="ECO:0000313" key="3">
    <source>
        <dbReference type="EMBL" id="ADR18883.1"/>
    </source>
</evidence>
<dbReference type="SUPFAM" id="SSF51261">
    <property type="entry name" value="Duplicated hybrid motif"/>
    <property type="match status" value="1"/>
</dbReference>
<dbReference type="OrthoDB" id="9784703at2"/>